<sequence>MSKSFAQWCGQWLERLPKWERYAPKGFGVTVNLVVKRLLHPGVTAGPEWAGVERGERIGDERGRELLTWLDGRRDVVEKLLTLLRTGVDDAMARARQQGLDVTVSRVAEALAVAIGSKWKQAVVLTDMEVESVWETFLRNSVPLGRRMGRREFAGYQGLFDRIWEDKGRASLDAEPYGRYGLGENERPPLVVEERENVFLGLQRSVFSRFSFAAREPYVRGSADEIARREVSRTCARLGLIDESARIALRSLHAGLMNGPSGPGWKPPGATPGKRAWNDDLLPLGEETDPQGDPALEWEGIHAGLAALAQAMIATFTGRTLQGQYLKLAEKMEEAHQDAMRRAWHECFRLDMTGRPVTEAKASKIVKQAIYGGIPSGQKQRRDPRRLTGGHKDEIPPEDAGGSAEADRLALFERALEWLRADEERARAVVRGDEDATAEYERAAAELGLPSIDEVCHHMDQDWKQ</sequence>
<evidence type="ECO:0000313" key="2">
    <source>
        <dbReference type="EMBL" id="VEH69071.1"/>
    </source>
</evidence>
<feature type="region of interest" description="Disordered" evidence="1">
    <location>
        <begin position="373"/>
        <end position="405"/>
    </location>
</feature>
<evidence type="ECO:0000256" key="1">
    <source>
        <dbReference type="SAM" id="MobiDB-lite"/>
    </source>
</evidence>
<proteinExistence type="predicted"/>
<accession>A0A3S4UAN3</accession>
<gene>
    <name evidence="2" type="ORF">NCTC12967_00335</name>
</gene>
<dbReference type="RefSeq" id="WP_061787269.1">
    <property type="nucleotide sequence ID" value="NZ_LR134406.1"/>
</dbReference>
<reference evidence="2 3" key="1">
    <citation type="submission" date="2018-12" db="EMBL/GenBank/DDBJ databases">
        <authorList>
            <consortium name="Pathogen Informatics"/>
        </authorList>
    </citation>
    <scope>NUCLEOTIDE SEQUENCE [LARGE SCALE GENOMIC DNA]</scope>
    <source>
        <strain evidence="2 3">NCTC12967</strain>
    </source>
</reference>
<dbReference type="EMBL" id="LR134406">
    <property type="protein sequence ID" value="VEH69071.1"/>
    <property type="molecule type" value="Genomic_DNA"/>
</dbReference>
<dbReference type="AlphaFoldDB" id="A0A3S4UAN3"/>
<evidence type="ECO:0000313" key="3">
    <source>
        <dbReference type="Proteomes" id="UP000273044"/>
    </source>
</evidence>
<dbReference type="Proteomes" id="UP000273044">
    <property type="component" value="Chromosome"/>
</dbReference>
<organism evidence="2 3">
    <name type="scientific">Arachnia propionica</name>
    <dbReference type="NCBI Taxonomy" id="1750"/>
    <lineage>
        <taxon>Bacteria</taxon>
        <taxon>Bacillati</taxon>
        <taxon>Actinomycetota</taxon>
        <taxon>Actinomycetes</taxon>
        <taxon>Propionibacteriales</taxon>
        <taxon>Propionibacteriaceae</taxon>
        <taxon>Arachnia</taxon>
    </lineage>
</organism>
<protein>
    <submittedName>
        <fullName evidence="2">Uncharacterized protein</fullName>
    </submittedName>
</protein>
<dbReference type="GeneID" id="64405832"/>
<keyword evidence="3" id="KW-1185">Reference proteome</keyword>
<name>A0A3S4UAN3_9ACTN</name>